<dbReference type="EMBL" id="MNPL01005112">
    <property type="protein sequence ID" value="OQR76236.1"/>
    <property type="molecule type" value="Genomic_DNA"/>
</dbReference>
<dbReference type="CDD" id="cd00063">
    <property type="entry name" value="FN3"/>
    <property type="match status" value="1"/>
</dbReference>
<dbReference type="STRING" id="418985.A0A1V9XRV1"/>
<dbReference type="InParanoid" id="A0A1V9XRV1"/>
<dbReference type="Proteomes" id="UP000192247">
    <property type="component" value="Unassembled WGS sequence"/>
</dbReference>
<protein>
    <submittedName>
        <fullName evidence="3">Tyrosine-protein phosphatase 99A-like</fullName>
    </submittedName>
</protein>
<dbReference type="PROSITE" id="PS50853">
    <property type="entry name" value="FN3"/>
    <property type="match status" value="1"/>
</dbReference>
<feature type="domain" description="Fibronectin type-III" evidence="2">
    <location>
        <begin position="1"/>
        <end position="48"/>
    </location>
</feature>
<dbReference type="InterPro" id="IPR036116">
    <property type="entry name" value="FN3_sf"/>
</dbReference>
<evidence type="ECO:0000259" key="2">
    <source>
        <dbReference type="PROSITE" id="PS50853"/>
    </source>
</evidence>
<comment type="caution">
    <text evidence="3">The sequence shown here is derived from an EMBL/GenBank/DDBJ whole genome shotgun (WGS) entry which is preliminary data.</text>
</comment>
<feature type="compositionally biased region" description="Polar residues" evidence="1">
    <location>
        <begin position="65"/>
        <end position="78"/>
    </location>
</feature>
<proteinExistence type="predicted"/>
<dbReference type="Pfam" id="PF00041">
    <property type="entry name" value="fn3"/>
    <property type="match status" value="1"/>
</dbReference>
<name>A0A1V9XRV1_9ACAR</name>
<gene>
    <name evidence="3" type="ORF">BIW11_07908</name>
</gene>
<evidence type="ECO:0000256" key="1">
    <source>
        <dbReference type="SAM" id="MobiDB-lite"/>
    </source>
</evidence>
<keyword evidence="4" id="KW-1185">Reference proteome</keyword>
<reference evidence="3 4" key="1">
    <citation type="journal article" date="2017" name="Gigascience">
        <title>Draft genome of the honey bee ectoparasitic mite, Tropilaelaps mercedesae, is shaped by the parasitic life history.</title>
        <authorList>
            <person name="Dong X."/>
            <person name="Armstrong S.D."/>
            <person name="Xia D."/>
            <person name="Makepeace B.L."/>
            <person name="Darby A.C."/>
            <person name="Kadowaki T."/>
        </authorList>
    </citation>
    <scope>NUCLEOTIDE SEQUENCE [LARGE SCALE GENOMIC DNA]</scope>
    <source>
        <strain evidence="3">Wuxi-XJTLU</strain>
    </source>
</reference>
<evidence type="ECO:0000313" key="3">
    <source>
        <dbReference type="EMBL" id="OQR76236.1"/>
    </source>
</evidence>
<dbReference type="InterPro" id="IPR003961">
    <property type="entry name" value="FN3_dom"/>
</dbReference>
<feature type="region of interest" description="Disordered" evidence="1">
    <location>
        <begin position="64"/>
        <end position="84"/>
    </location>
</feature>
<dbReference type="OrthoDB" id="6490504at2759"/>
<sequence>MTKDNVTRHQLIGLQPFTVYSFRVLAVNAIGASKPSKESYYMITLREAPEFGRLLTNFRVCSRANEPSGNVSPKSDLSFSIKLD</sequence>
<dbReference type="Gene3D" id="2.60.40.10">
    <property type="entry name" value="Immunoglobulins"/>
    <property type="match status" value="1"/>
</dbReference>
<evidence type="ECO:0000313" key="4">
    <source>
        <dbReference type="Proteomes" id="UP000192247"/>
    </source>
</evidence>
<accession>A0A1V9XRV1</accession>
<dbReference type="AlphaFoldDB" id="A0A1V9XRV1"/>
<dbReference type="InterPro" id="IPR013783">
    <property type="entry name" value="Ig-like_fold"/>
</dbReference>
<organism evidence="3 4">
    <name type="scientific">Tropilaelaps mercedesae</name>
    <dbReference type="NCBI Taxonomy" id="418985"/>
    <lineage>
        <taxon>Eukaryota</taxon>
        <taxon>Metazoa</taxon>
        <taxon>Ecdysozoa</taxon>
        <taxon>Arthropoda</taxon>
        <taxon>Chelicerata</taxon>
        <taxon>Arachnida</taxon>
        <taxon>Acari</taxon>
        <taxon>Parasitiformes</taxon>
        <taxon>Mesostigmata</taxon>
        <taxon>Gamasina</taxon>
        <taxon>Dermanyssoidea</taxon>
        <taxon>Laelapidae</taxon>
        <taxon>Tropilaelaps</taxon>
    </lineage>
</organism>
<dbReference type="SUPFAM" id="SSF49265">
    <property type="entry name" value="Fibronectin type III"/>
    <property type="match status" value="1"/>
</dbReference>